<reference evidence="1 2" key="1">
    <citation type="submission" date="2024-06" db="EMBL/GenBank/DDBJ databases">
        <authorList>
            <person name="Chen R.Y."/>
        </authorList>
    </citation>
    <scope>NUCLEOTIDE SEQUENCE [LARGE SCALE GENOMIC DNA]</scope>
    <source>
        <strain evidence="1 2">D2</strain>
    </source>
</reference>
<dbReference type="EMBL" id="JBELOE010000209">
    <property type="protein sequence ID" value="MER2492276.1"/>
    <property type="molecule type" value="Genomic_DNA"/>
</dbReference>
<comment type="caution">
    <text evidence="1">The sequence shown here is derived from an EMBL/GenBank/DDBJ whole genome shotgun (WGS) entry which is preliminary data.</text>
</comment>
<protein>
    <submittedName>
        <fullName evidence="1">YfiR family protein</fullName>
    </submittedName>
</protein>
<dbReference type="Proteomes" id="UP001467690">
    <property type="component" value="Unassembled WGS sequence"/>
</dbReference>
<evidence type="ECO:0000313" key="2">
    <source>
        <dbReference type="Proteomes" id="UP001467690"/>
    </source>
</evidence>
<organism evidence="1 2">
    <name type="scientific">Catenovulum sediminis</name>
    <dbReference type="NCBI Taxonomy" id="1740262"/>
    <lineage>
        <taxon>Bacteria</taxon>
        <taxon>Pseudomonadati</taxon>
        <taxon>Pseudomonadota</taxon>
        <taxon>Gammaproteobacteria</taxon>
        <taxon>Alteromonadales</taxon>
        <taxon>Alteromonadaceae</taxon>
        <taxon>Catenovulum</taxon>
    </lineage>
</organism>
<dbReference type="RefSeq" id="WP_350401776.1">
    <property type="nucleotide sequence ID" value="NZ_JBELOE010000209.1"/>
</dbReference>
<sequence>MKLNIITAVVLNVMLLMGYMFYAAAPAQALMNQPEEASLRAAVVVGILRYTQLPNRENPSILICASGQPSSQDKLQQVSPSLKVNAKKLNFKIVEESAKSLSDCDLLIIGGKNKLSATLLANYSGLSVCDGCKTGLKTSVIELINKNNRIGFNVNLGLASKNNIVFSSSLLELANKIERPE</sequence>
<proteinExistence type="predicted"/>
<keyword evidence="2" id="KW-1185">Reference proteome</keyword>
<accession>A0ABV1RH74</accession>
<evidence type="ECO:0000313" key="1">
    <source>
        <dbReference type="EMBL" id="MER2492276.1"/>
    </source>
</evidence>
<dbReference type="Pfam" id="PF13689">
    <property type="entry name" value="DUF4154"/>
    <property type="match status" value="1"/>
</dbReference>
<name>A0ABV1RH74_9ALTE</name>
<dbReference type="InterPro" id="IPR025293">
    <property type="entry name" value="YfiR/HmsC-like"/>
</dbReference>
<gene>
    <name evidence="1" type="ORF">ABS311_10335</name>
</gene>